<comment type="caution">
    <text evidence="2">The sequence shown here is derived from an EMBL/GenBank/DDBJ whole genome shotgun (WGS) entry which is preliminary data.</text>
</comment>
<reference evidence="2 3" key="1">
    <citation type="submission" date="2018-02" db="EMBL/GenBank/DDBJ databases">
        <title>Genome sequences of Apibacter spp., gut symbionts of Asian honey bees.</title>
        <authorList>
            <person name="Kwong W.K."/>
            <person name="Steele M.I."/>
            <person name="Moran N.A."/>
        </authorList>
    </citation>
    <scope>NUCLEOTIDE SEQUENCE [LARGE SCALE GENOMIC DNA]</scope>
    <source>
        <strain evidence="3">wkB301</strain>
    </source>
</reference>
<name>A0A2S8AF17_9FLAO</name>
<dbReference type="PANTHER" id="PTHR34203:SF15">
    <property type="entry name" value="SLL1173 PROTEIN"/>
    <property type="match status" value="1"/>
</dbReference>
<proteinExistence type="predicted"/>
<sequence>MSRSLKELIPQSKKNKIIKFISDKRNKQPIKSVLQIAEYLTYAQNNVSYDSSSNGENLLFKKLAKHNFDIVVDCGANVGTNTRIYKIFNPKATIYAIEAIDETLSKCKEFTQQFKDIHYFNLALGSERSETIFKHFPTSHYLSTRYENNSDKNINYIEKKVEIYAGDQFCSENNISHINFLKIDVEGMDFEVIKGFKNMIKNNKIDAIQFEYGKNFIYSGSFLKDIYNFCIPNNYIIGKIYPNGVHFLDYNVKMENFLDSNFLIINKNFHNIIEEIKEK</sequence>
<dbReference type="AlphaFoldDB" id="A0A2S8AF17"/>
<dbReference type="OrthoDB" id="9812600at2"/>
<keyword evidence="3" id="KW-1185">Reference proteome</keyword>
<dbReference type="SUPFAM" id="SSF53335">
    <property type="entry name" value="S-adenosyl-L-methionine-dependent methyltransferases"/>
    <property type="match status" value="1"/>
</dbReference>
<accession>A0A2S8AF17</accession>
<evidence type="ECO:0000313" key="3">
    <source>
        <dbReference type="Proteomes" id="UP000238042"/>
    </source>
</evidence>
<dbReference type="Pfam" id="PF05050">
    <property type="entry name" value="Methyltransf_21"/>
    <property type="match status" value="1"/>
</dbReference>
<dbReference type="NCBIfam" id="TIGR01444">
    <property type="entry name" value="fkbM_fam"/>
    <property type="match status" value="1"/>
</dbReference>
<protein>
    <recommendedName>
        <fullName evidence="1">Methyltransferase FkbM domain-containing protein</fullName>
    </recommendedName>
</protein>
<dbReference type="InterPro" id="IPR052514">
    <property type="entry name" value="SAM-dependent_MTase"/>
</dbReference>
<dbReference type="PANTHER" id="PTHR34203">
    <property type="entry name" value="METHYLTRANSFERASE, FKBM FAMILY PROTEIN"/>
    <property type="match status" value="1"/>
</dbReference>
<dbReference type="Proteomes" id="UP000238042">
    <property type="component" value="Unassembled WGS sequence"/>
</dbReference>
<evidence type="ECO:0000313" key="2">
    <source>
        <dbReference type="EMBL" id="PQL94225.1"/>
    </source>
</evidence>
<dbReference type="RefSeq" id="WP_105246076.1">
    <property type="nucleotide sequence ID" value="NZ_PSZM01000024.1"/>
</dbReference>
<gene>
    <name evidence="2" type="ORF">C4S77_03420</name>
</gene>
<organism evidence="2 3">
    <name type="scientific">Apibacter adventoris</name>
    <dbReference type="NCBI Taxonomy" id="1679466"/>
    <lineage>
        <taxon>Bacteria</taxon>
        <taxon>Pseudomonadati</taxon>
        <taxon>Bacteroidota</taxon>
        <taxon>Flavobacteriia</taxon>
        <taxon>Flavobacteriales</taxon>
        <taxon>Weeksellaceae</taxon>
        <taxon>Apibacter</taxon>
    </lineage>
</organism>
<dbReference type="Gene3D" id="3.40.50.150">
    <property type="entry name" value="Vaccinia Virus protein VP39"/>
    <property type="match status" value="1"/>
</dbReference>
<feature type="domain" description="Methyltransferase FkbM" evidence="1">
    <location>
        <begin position="73"/>
        <end position="220"/>
    </location>
</feature>
<dbReference type="InterPro" id="IPR006342">
    <property type="entry name" value="FkbM_mtfrase"/>
</dbReference>
<dbReference type="InterPro" id="IPR029063">
    <property type="entry name" value="SAM-dependent_MTases_sf"/>
</dbReference>
<dbReference type="EMBL" id="PSZM01000024">
    <property type="protein sequence ID" value="PQL94225.1"/>
    <property type="molecule type" value="Genomic_DNA"/>
</dbReference>
<evidence type="ECO:0000259" key="1">
    <source>
        <dbReference type="Pfam" id="PF05050"/>
    </source>
</evidence>